<protein>
    <recommendedName>
        <fullName evidence="3">YCII-related domain-containing protein</fullName>
    </recommendedName>
</protein>
<evidence type="ECO:0000313" key="1">
    <source>
        <dbReference type="EMBL" id="QNE88659.1"/>
    </source>
</evidence>
<evidence type="ECO:0008006" key="3">
    <source>
        <dbReference type="Google" id="ProtNLM"/>
    </source>
</evidence>
<dbReference type="KEGG" id="cik:H0194_05975"/>
<dbReference type="EMBL" id="CP059404">
    <property type="protein sequence ID" value="QNE88659.1"/>
    <property type="molecule type" value="Genomic_DNA"/>
</dbReference>
<keyword evidence="2" id="KW-1185">Reference proteome</keyword>
<gene>
    <name evidence="1" type="ORF">H0194_05975</name>
</gene>
<dbReference type="Proteomes" id="UP000515743">
    <property type="component" value="Chromosome"/>
</dbReference>
<accession>A0A7G7CM43</accession>
<dbReference type="InterPro" id="IPR011008">
    <property type="entry name" value="Dimeric_a/b-barrel"/>
</dbReference>
<evidence type="ECO:0000313" key="2">
    <source>
        <dbReference type="Proteomes" id="UP000515743"/>
    </source>
</evidence>
<name>A0A7G7CM43_9CORY</name>
<sequence>MAQYMLSVFHDPGVHATGAYATEEEMQEAFAKVDAFNQMLMDSAAFVFAGGLNPPESARRAHPDGTLADGPAGPGPYLGGFWVVTADTDAAAAELAAQAAAACGQTVEVRALQG</sequence>
<dbReference type="SUPFAM" id="SSF54909">
    <property type="entry name" value="Dimeric alpha+beta barrel"/>
    <property type="match status" value="1"/>
</dbReference>
<dbReference type="Gene3D" id="3.30.70.1060">
    <property type="entry name" value="Dimeric alpha+beta barrel"/>
    <property type="match status" value="1"/>
</dbReference>
<reference evidence="1 2" key="1">
    <citation type="submission" date="2020-07" db="EMBL/GenBank/DDBJ databases">
        <title>Complete genome and description of Corynebacterium incognita strain Marseille-Q3630 sp. nov.</title>
        <authorList>
            <person name="Boxberger M."/>
        </authorList>
    </citation>
    <scope>NUCLEOTIDE SEQUENCE [LARGE SCALE GENOMIC DNA]</scope>
    <source>
        <strain evidence="1 2">Marseille-Q3630</strain>
    </source>
</reference>
<dbReference type="AlphaFoldDB" id="A0A7G7CM43"/>
<dbReference type="RefSeq" id="WP_185175049.1">
    <property type="nucleotide sequence ID" value="NZ_CP059404.1"/>
</dbReference>
<organism evidence="1 2">
    <name type="scientific">Corynebacterium incognita</name>
    <dbReference type="NCBI Taxonomy" id="2754725"/>
    <lineage>
        <taxon>Bacteria</taxon>
        <taxon>Bacillati</taxon>
        <taxon>Actinomycetota</taxon>
        <taxon>Actinomycetes</taxon>
        <taxon>Mycobacteriales</taxon>
        <taxon>Corynebacteriaceae</taxon>
        <taxon>Corynebacterium</taxon>
    </lineage>
</organism>
<proteinExistence type="predicted"/>